<keyword evidence="2" id="KW-1133">Transmembrane helix</keyword>
<keyword evidence="6" id="KW-1185">Reference proteome</keyword>
<feature type="transmembrane region" description="Helical" evidence="2">
    <location>
        <begin position="185"/>
        <end position="208"/>
    </location>
</feature>
<dbReference type="GO" id="GO:0016491">
    <property type="term" value="F:oxidoreductase activity"/>
    <property type="evidence" value="ECO:0007669"/>
    <property type="project" value="UniProtKB-KW"/>
</dbReference>
<reference evidence="5 6" key="1">
    <citation type="submission" date="2024-10" db="EMBL/GenBank/DDBJ databases">
        <title>Updated reference genomes for cyclostephanoid diatoms.</title>
        <authorList>
            <person name="Roberts W.R."/>
            <person name="Alverson A.J."/>
        </authorList>
    </citation>
    <scope>NUCLEOTIDE SEQUENCE [LARGE SCALE GENOMIC DNA]</scope>
    <source>
        <strain evidence="5 6">AJA276-08</strain>
    </source>
</reference>
<comment type="caution">
    <text evidence="5">The sequence shown here is derived from an EMBL/GenBank/DDBJ whole genome shotgun (WGS) entry which is preliminary data.</text>
</comment>
<organism evidence="5 6">
    <name type="scientific">Stephanodiscus triporus</name>
    <dbReference type="NCBI Taxonomy" id="2934178"/>
    <lineage>
        <taxon>Eukaryota</taxon>
        <taxon>Sar</taxon>
        <taxon>Stramenopiles</taxon>
        <taxon>Ochrophyta</taxon>
        <taxon>Bacillariophyta</taxon>
        <taxon>Coscinodiscophyceae</taxon>
        <taxon>Thalassiosirophycidae</taxon>
        <taxon>Stephanodiscales</taxon>
        <taxon>Stephanodiscaceae</taxon>
        <taxon>Stephanodiscus</taxon>
    </lineage>
</organism>
<feature type="domain" description="Ferric reductase NAD binding" evidence="4">
    <location>
        <begin position="315"/>
        <end position="407"/>
    </location>
</feature>
<dbReference type="PANTHER" id="PTHR11972:SF153">
    <property type="entry name" value="SUPEROXIDE-GENERATING NADPH OXIDASE HEAVY CHAIN SUBUNIT A"/>
    <property type="match status" value="1"/>
</dbReference>
<proteinExistence type="predicted"/>
<feature type="domain" description="FAD-binding 8" evidence="3">
    <location>
        <begin position="239"/>
        <end position="295"/>
    </location>
</feature>
<feature type="transmembrane region" description="Helical" evidence="2">
    <location>
        <begin position="121"/>
        <end position="148"/>
    </location>
</feature>
<evidence type="ECO:0000259" key="3">
    <source>
        <dbReference type="Pfam" id="PF08022"/>
    </source>
</evidence>
<evidence type="ECO:0000256" key="2">
    <source>
        <dbReference type="SAM" id="Phobius"/>
    </source>
</evidence>
<dbReference type="Proteomes" id="UP001530315">
    <property type="component" value="Unassembled WGS sequence"/>
</dbReference>
<protein>
    <recommendedName>
        <fullName evidence="7">FAD-binding FR-type domain-containing protein</fullName>
    </recommendedName>
</protein>
<dbReference type="InterPro" id="IPR039261">
    <property type="entry name" value="FNR_nucleotide-bd"/>
</dbReference>
<dbReference type="InterPro" id="IPR013112">
    <property type="entry name" value="FAD-bd_8"/>
</dbReference>
<evidence type="ECO:0000259" key="4">
    <source>
        <dbReference type="Pfam" id="PF08030"/>
    </source>
</evidence>
<sequence>MRDPITNDIVDPDSVENTNAGLIYLNGSYRPVVAVGNWQKACLAISRSSAFSMYPMFVVVFVTKMKATQCFLSRTPLSMYLGIINQAHEYHAHAGAYLAFDVWVHTAFHLLRWASQGNLRLLWTSAAGLSGLIAVVATPLIAFPMMYYKDRLSYEVRKGLHFLFYVFAIGLCFHVPTNAIPNGGYIAPVLGSCIVLYTLDACYVYFFMCEKIETTAFHVLSSGVRMSMRVSDRFRRSPAASWGGYMYINIPWINNKQWHTFSLFVDPHDPSMLQVFLLKNGDWTNAIHKALSRDTTRPCWIKGPCPSPYSQVSSYDNQILVASGIGITPALAAISAFKSSRRINLIWAVRDAEMLEFFLEQMYLEHDGWNLIFYTGKKSLTSAIENANTNVRVIYGRPNLSSIIPNIIYGIESKIGLPEKYTMRSKDEMKKLLAERTHELDANESLSPTEKCDKFCQFGMDLGFTMKELIEPSDHTLLEEFSGNGQSSTVELNTTTSTLSRSFMRWAGMSTLVKEKSSNTLLKPSFRPWRKNEFQESFVKKLDSNVMKTWGIFYCGGSAGMISDLRGISMDYSVDLHIDSFAW</sequence>
<dbReference type="InterPro" id="IPR050369">
    <property type="entry name" value="RBOH/FRE"/>
</dbReference>
<name>A0ABD3NKZ9_9STRA</name>
<dbReference type="AlphaFoldDB" id="A0ABD3NKZ9"/>
<evidence type="ECO:0000313" key="5">
    <source>
        <dbReference type="EMBL" id="KAL3776570.1"/>
    </source>
</evidence>
<dbReference type="CDD" id="cd06186">
    <property type="entry name" value="NOX_Duox_like_FAD_NADP"/>
    <property type="match status" value="1"/>
</dbReference>
<keyword evidence="2" id="KW-0472">Membrane</keyword>
<accession>A0ABD3NKZ9</accession>
<evidence type="ECO:0000313" key="6">
    <source>
        <dbReference type="Proteomes" id="UP001530315"/>
    </source>
</evidence>
<gene>
    <name evidence="5" type="ORF">ACHAW5_000334</name>
</gene>
<dbReference type="PANTHER" id="PTHR11972">
    <property type="entry name" value="NADPH OXIDASE"/>
    <property type="match status" value="1"/>
</dbReference>
<dbReference type="InterPro" id="IPR013121">
    <property type="entry name" value="Fe_red_NAD-bd_6"/>
</dbReference>
<dbReference type="Pfam" id="PF08030">
    <property type="entry name" value="NAD_binding_6"/>
    <property type="match status" value="1"/>
</dbReference>
<evidence type="ECO:0000256" key="1">
    <source>
        <dbReference type="ARBA" id="ARBA00023002"/>
    </source>
</evidence>
<dbReference type="Pfam" id="PF08022">
    <property type="entry name" value="FAD_binding_8"/>
    <property type="match status" value="1"/>
</dbReference>
<keyword evidence="2" id="KW-0812">Transmembrane</keyword>
<evidence type="ECO:0008006" key="7">
    <source>
        <dbReference type="Google" id="ProtNLM"/>
    </source>
</evidence>
<dbReference type="EMBL" id="JALLAZ020001346">
    <property type="protein sequence ID" value="KAL3776570.1"/>
    <property type="molecule type" value="Genomic_DNA"/>
</dbReference>
<keyword evidence="1" id="KW-0560">Oxidoreductase</keyword>
<dbReference type="SUPFAM" id="SSF52343">
    <property type="entry name" value="Ferredoxin reductase-like, C-terminal NADP-linked domain"/>
    <property type="match status" value="1"/>
</dbReference>
<feature type="transmembrane region" description="Helical" evidence="2">
    <location>
        <begin position="160"/>
        <end position="179"/>
    </location>
</feature>
<dbReference type="Gene3D" id="3.40.50.80">
    <property type="entry name" value="Nucleotide-binding domain of ferredoxin-NADP reductase (FNR) module"/>
    <property type="match status" value="1"/>
</dbReference>